<evidence type="ECO:0000256" key="3">
    <source>
        <dbReference type="ARBA" id="ARBA00023125"/>
    </source>
</evidence>
<dbReference type="GO" id="GO:0003677">
    <property type="term" value="F:DNA binding"/>
    <property type="evidence" value="ECO:0007669"/>
    <property type="project" value="UniProtKB-KW"/>
</dbReference>
<keyword evidence="2" id="KW-0805">Transcription regulation</keyword>
<dbReference type="InterPro" id="IPR003340">
    <property type="entry name" value="B3_DNA-bd"/>
</dbReference>
<dbReference type="Gramene" id="Manes.07G017350.1.v8.1">
    <property type="protein sequence ID" value="Manes.07G017350.1.v8.1.CDS.1"/>
    <property type="gene ID" value="Manes.07G017350.v8.1"/>
</dbReference>
<sequence length="133" mass="15495">MSHSKEIIGDISNGAKVFSKQLGKTDKSHQLILPTKVLEQFPIQKGFYERDFTAFDGKGVKWDFVLAIRHTGEYDKPFLRQSKWHEFVVAHDLYEEDIDYGIVFYINNEGKMQVTGLRRSPYTLLGQPIWQQI</sequence>
<proteinExistence type="predicted"/>
<keyword evidence="7" id="KW-1185">Reference proteome</keyword>
<evidence type="ECO:0000313" key="6">
    <source>
        <dbReference type="EMBL" id="OAY44930.1"/>
    </source>
</evidence>
<keyword evidence="3" id="KW-0238">DNA-binding</keyword>
<dbReference type="InterPro" id="IPR015300">
    <property type="entry name" value="DNA-bd_pseudobarrel_sf"/>
</dbReference>
<name>A0A2C9VHR3_MANES</name>
<evidence type="ECO:0000256" key="2">
    <source>
        <dbReference type="ARBA" id="ARBA00023015"/>
    </source>
</evidence>
<accession>A0A2C9VHR3</accession>
<organism evidence="6 7">
    <name type="scientific">Manihot esculenta</name>
    <name type="common">Cassava</name>
    <name type="synonym">Jatropha manihot</name>
    <dbReference type="NCBI Taxonomy" id="3983"/>
    <lineage>
        <taxon>Eukaryota</taxon>
        <taxon>Viridiplantae</taxon>
        <taxon>Streptophyta</taxon>
        <taxon>Embryophyta</taxon>
        <taxon>Tracheophyta</taxon>
        <taxon>Spermatophyta</taxon>
        <taxon>Magnoliopsida</taxon>
        <taxon>eudicotyledons</taxon>
        <taxon>Gunneridae</taxon>
        <taxon>Pentapetalae</taxon>
        <taxon>rosids</taxon>
        <taxon>fabids</taxon>
        <taxon>Malpighiales</taxon>
        <taxon>Euphorbiaceae</taxon>
        <taxon>Crotonoideae</taxon>
        <taxon>Manihoteae</taxon>
        <taxon>Manihot</taxon>
    </lineage>
</organism>
<protein>
    <recommendedName>
        <fullName evidence="8">TF-B3 domain-containing protein</fullName>
    </recommendedName>
</protein>
<dbReference type="SUPFAM" id="SSF101936">
    <property type="entry name" value="DNA-binding pseudobarrel domain"/>
    <property type="match status" value="1"/>
</dbReference>
<dbReference type="GO" id="GO:0005634">
    <property type="term" value="C:nucleus"/>
    <property type="evidence" value="ECO:0007669"/>
    <property type="project" value="UniProtKB-SubCell"/>
</dbReference>
<keyword evidence="4" id="KW-0804">Transcription</keyword>
<evidence type="ECO:0000313" key="7">
    <source>
        <dbReference type="Proteomes" id="UP000091857"/>
    </source>
</evidence>
<dbReference type="CDD" id="cd10017">
    <property type="entry name" value="B3_DNA"/>
    <property type="match status" value="1"/>
</dbReference>
<dbReference type="EMBL" id="CM004393">
    <property type="protein sequence ID" value="OAY44930.1"/>
    <property type="molecule type" value="Genomic_DNA"/>
</dbReference>
<keyword evidence="5" id="KW-0539">Nucleus</keyword>
<evidence type="ECO:0008006" key="8">
    <source>
        <dbReference type="Google" id="ProtNLM"/>
    </source>
</evidence>
<dbReference type="Gene3D" id="2.40.330.10">
    <property type="entry name" value="DNA-binding pseudobarrel domain"/>
    <property type="match status" value="1"/>
</dbReference>
<comment type="caution">
    <text evidence="6">The sequence shown here is derived from an EMBL/GenBank/DDBJ whole genome shotgun (WGS) entry which is preliminary data.</text>
</comment>
<evidence type="ECO:0000256" key="1">
    <source>
        <dbReference type="ARBA" id="ARBA00004123"/>
    </source>
</evidence>
<dbReference type="Proteomes" id="UP000091857">
    <property type="component" value="Chromosome 7"/>
</dbReference>
<dbReference type="AlphaFoldDB" id="A0A2C9VHR3"/>
<reference evidence="7" key="1">
    <citation type="journal article" date="2016" name="Nat. Biotechnol.">
        <title>Sequencing wild and cultivated cassava and related species reveals extensive interspecific hybridization and genetic diversity.</title>
        <authorList>
            <person name="Bredeson J.V."/>
            <person name="Lyons J.B."/>
            <person name="Prochnik S.E."/>
            <person name="Wu G.A."/>
            <person name="Ha C.M."/>
            <person name="Edsinger-Gonzales E."/>
            <person name="Grimwood J."/>
            <person name="Schmutz J."/>
            <person name="Rabbi I.Y."/>
            <person name="Egesi C."/>
            <person name="Nauluvula P."/>
            <person name="Lebot V."/>
            <person name="Ndunguru J."/>
            <person name="Mkamilo G."/>
            <person name="Bart R.S."/>
            <person name="Setter T.L."/>
            <person name="Gleadow R.M."/>
            <person name="Kulakow P."/>
            <person name="Ferguson M.E."/>
            <person name="Rounsley S."/>
            <person name="Rokhsar D.S."/>
        </authorList>
    </citation>
    <scope>NUCLEOTIDE SEQUENCE [LARGE SCALE GENOMIC DNA]</scope>
    <source>
        <strain evidence="7">cv. AM560-2</strain>
    </source>
</reference>
<gene>
    <name evidence="6" type="ORF">MANES_07G017350v8</name>
</gene>
<comment type="subcellular location">
    <subcellularLocation>
        <location evidence="1">Nucleus</location>
    </subcellularLocation>
</comment>
<evidence type="ECO:0000256" key="4">
    <source>
        <dbReference type="ARBA" id="ARBA00023163"/>
    </source>
</evidence>
<evidence type="ECO:0000256" key="5">
    <source>
        <dbReference type="ARBA" id="ARBA00023242"/>
    </source>
</evidence>